<keyword evidence="4 6" id="KW-0408">Iron</keyword>
<dbReference type="InterPro" id="IPR036396">
    <property type="entry name" value="Cyt_P450_sf"/>
</dbReference>
<dbReference type="InterPro" id="IPR025197">
    <property type="entry name" value="DUF4116"/>
</dbReference>
<dbReference type="Proteomes" id="UP000654075">
    <property type="component" value="Unassembled WGS sequence"/>
</dbReference>
<evidence type="ECO:0000256" key="3">
    <source>
        <dbReference type="ARBA" id="ARBA00023002"/>
    </source>
</evidence>
<evidence type="ECO:0000256" key="6">
    <source>
        <dbReference type="PIRSR" id="PIRSR602403-1"/>
    </source>
</evidence>
<feature type="domain" description="DUF4116" evidence="7">
    <location>
        <begin position="269"/>
        <end position="312"/>
    </location>
</feature>
<name>A0A813E144_POLGL</name>
<dbReference type="EMBL" id="CAJNNV010005107">
    <property type="protein sequence ID" value="CAE8591662.1"/>
    <property type="molecule type" value="Genomic_DNA"/>
</dbReference>
<reference evidence="8" key="1">
    <citation type="submission" date="2021-02" db="EMBL/GenBank/DDBJ databases">
        <authorList>
            <person name="Dougan E. K."/>
            <person name="Rhodes N."/>
            <person name="Thang M."/>
            <person name="Chan C."/>
        </authorList>
    </citation>
    <scope>NUCLEOTIDE SEQUENCE</scope>
</reference>
<dbReference type="GO" id="GO:0020037">
    <property type="term" value="F:heme binding"/>
    <property type="evidence" value="ECO:0007669"/>
    <property type="project" value="InterPro"/>
</dbReference>
<comment type="caution">
    <text evidence="8">The sequence shown here is derived from an EMBL/GenBank/DDBJ whole genome shotgun (WGS) entry which is preliminary data.</text>
</comment>
<dbReference type="Pfam" id="PF13475">
    <property type="entry name" value="DUF4116"/>
    <property type="match status" value="4"/>
</dbReference>
<feature type="domain" description="DUF4116" evidence="7">
    <location>
        <begin position="219"/>
        <end position="267"/>
    </location>
</feature>
<evidence type="ECO:0000256" key="2">
    <source>
        <dbReference type="ARBA" id="ARBA00022723"/>
    </source>
</evidence>
<dbReference type="PANTHER" id="PTHR24303:SF31">
    <property type="entry name" value="CYTOCHROME P450 307A1-RELATED"/>
    <property type="match status" value="1"/>
</dbReference>
<dbReference type="OrthoDB" id="434530at2759"/>
<dbReference type="Pfam" id="PF00067">
    <property type="entry name" value="p450"/>
    <property type="match status" value="1"/>
</dbReference>
<feature type="non-terminal residue" evidence="8">
    <location>
        <position position="464"/>
    </location>
</feature>
<feature type="domain" description="DUF4116" evidence="7">
    <location>
        <begin position="370"/>
        <end position="418"/>
    </location>
</feature>
<dbReference type="AlphaFoldDB" id="A0A813E144"/>
<dbReference type="InterPro" id="IPR002403">
    <property type="entry name" value="Cyt_P450_E_grp-IV"/>
</dbReference>
<evidence type="ECO:0000256" key="4">
    <source>
        <dbReference type="ARBA" id="ARBA00023004"/>
    </source>
</evidence>
<feature type="domain" description="DUF4116" evidence="7">
    <location>
        <begin position="320"/>
        <end position="368"/>
    </location>
</feature>
<accession>A0A813E144</accession>
<keyword evidence="6" id="KW-0349">Heme</keyword>
<dbReference type="OMA" id="VWACEIV"/>
<dbReference type="PANTHER" id="PTHR24303">
    <property type="entry name" value="HEME-BINDING MONOOXYGENASE FAMILY"/>
    <property type="match status" value="1"/>
</dbReference>
<sequence length="464" mass="50790">AEIDMNFGGYTIPKGATIFLYADAVHKDDKYFPDAAAFCPHRYTNPEVFNQMNRDREIVTFGHGRKRCTGELHARSQISALLASFVMRFDMDLETKEPENRMPEDHDGPFVFDTANTLQLVNLRQRAEVDAHSTKVPVAAAAAALLGQRAELLAEQEVQQGGSASASGCPFSALKASVFGRSTADLSGLGVGGRQALSSMCAENYWERLRDGDAAARADRALVLAAVADEGATLQFASAELRADREVVLTAIEQDSDSLRFAAPELRADREVVLQAVRKKGSALQHSDSSLWKDRELLLEAVRSDGSMLRLAYGTDLVHDRDLVLAAVEQDSDALEMAGEEFLADKEVVLAAVLSSGELLERASENLRADLEVVSAAIRFDGLALQFADPELRRDRDLVLAAVRQIGTALQFASDEIRVDPEVVREAVNRTPKSLIFALGGLQEDPELEDFARDVRCRIQNEGR</sequence>
<dbReference type="GO" id="GO:0004497">
    <property type="term" value="F:monooxygenase activity"/>
    <property type="evidence" value="ECO:0007669"/>
    <property type="project" value="UniProtKB-KW"/>
</dbReference>
<keyword evidence="2 6" id="KW-0479">Metal-binding</keyword>
<dbReference type="SUPFAM" id="SSF48264">
    <property type="entry name" value="Cytochrome P450"/>
    <property type="match status" value="1"/>
</dbReference>
<keyword evidence="5" id="KW-0503">Monooxygenase</keyword>
<dbReference type="GO" id="GO:0016705">
    <property type="term" value="F:oxidoreductase activity, acting on paired donors, with incorporation or reduction of molecular oxygen"/>
    <property type="evidence" value="ECO:0007669"/>
    <property type="project" value="InterPro"/>
</dbReference>
<proteinExistence type="predicted"/>
<gene>
    <name evidence="8" type="ORF">PGLA1383_LOCUS10329</name>
</gene>
<evidence type="ECO:0000313" key="9">
    <source>
        <dbReference type="Proteomes" id="UP000654075"/>
    </source>
</evidence>
<evidence type="ECO:0000313" key="8">
    <source>
        <dbReference type="EMBL" id="CAE8591662.1"/>
    </source>
</evidence>
<evidence type="ECO:0000259" key="7">
    <source>
        <dbReference type="Pfam" id="PF13475"/>
    </source>
</evidence>
<dbReference type="InterPro" id="IPR001128">
    <property type="entry name" value="Cyt_P450"/>
</dbReference>
<organism evidence="8 9">
    <name type="scientific">Polarella glacialis</name>
    <name type="common">Dinoflagellate</name>
    <dbReference type="NCBI Taxonomy" id="89957"/>
    <lineage>
        <taxon>Eukaryota</taxon>
        <taxon>Sar</taxon>
        <taxon>Alveolata</taxon>
        <taxon>Dinophyceae</taxon>
        <taxon>Suessiales</taxon>
        <taxon>Suessiaceae</taxon>
        <taxon>Polarella</taxon>
    </lineage>
</organism>
<keyword evidence="3" id="KW-0560">Oxidoreductase</keyword>
<dbReference type="Gene3D" id="1.10.630.10">
    <property type="entry name" value="Cytochrome P450"/>
    <property type="match status" value="1"/>
</dbReference>
<evidence type="ECO:0000256" key="1">
    <source>
        <dbReference type="ARBA" id="ARBA00001971"/>
    </source>
</evidence>
<dbReference type="GO" id="GO:0005506">
    <property type="term" value="F:iron ion binding"/>
    <property type="evidence" value="ECO:0007669"/>
    <property type="project" value="InterPro"/>
</dbReference>
<keyword evidence="9" id="KW-1185">Reference proteome</keyword>
<evidence type="ECO:0000256" key="5">
    <source>
        <dbReference type="ARBA" id="ARBA00023033"/>
    </source>
</evidence>
<comment type="cofactor">
    <cofactor evidence="1 6">
        <name>heme</name>
        <dbReference type="ChEBI" id="CHEBI:30413"/>
    </cofactor>
</comment>
<dbReference type="PRINTS" id="PR00465">
    <property type="entry name" value="EP450IV"/>
</dbReference>
<protein>
    <recommendedName>
        <fullName evidence="7">DUF4116 domain-containing protein</fullName>
    </recommendedName>
</protein>
<feature type="binding site" description="axial binding residue" evidence="6">
    <location>
        <position position="68"/>
    </location>
    <ligand>
        <name>heme</name>
        <dbReference type="ChEBI" id="CHEBI:30413"/>
    </ligand>
    <ligandPart>
        <name>Fe</name>
        <dbReference type="ChEBI" id="CHEBI:18248"/>
    </ligandPart>
</feature>